<feature type="region of interest" description="Disordered" evidence="1">
    <location>
        <begin position="91"/>
        <end position="129"/>
    </location>
</feature>
<dbReference type="Pfam" id="PF15404">
    <property type="entry name" value="PH_4"/>
    <property type="match status" value="1"/>
</dbReference>
<feature type="region of interest" description="Disordered" evidence="1">
    <location>
        <begin position="1"/>
        <end position="59"/>
    </location>
</feature>
<feature type="compositionally biased region" description="Polar residues" evidence="1">
    <location>
        <begin position="302"/>
        <end position="340"/>
    </location>
</feature>
<dbReference type="GO" id="GO:1902657">
    <property type="term" value="P:protein localization to prospore membrane"/>
    <property type="evidence" value="ECO:0007669"/>
    <property type="project" value="InterPro"/>
</dbReference>
<dbReference type="SMART" id="SM00233">
    <property type="entry name" value="PH"/>
    <property type="match status" value="2"/>
</dbReference>
<organism evidence="3 4">
    <name type="scientific">Filobasidium floriforme</name>
    <dbReference type="NCBI Taxonomy" id="5210"/>
    <lineage>
        <taxon>Eukaryota</taxon>
        <taxon>Fungi</taxon>
        <taxon>Dikarya</taxon>
        <taxon>Basidiomycota</taxon>
        <taxon>Agaricomycotina</taxon>
        <taxon>Tremellomycetes</taxon>
        <taxon>Filobasidiales</taxon>
        <taxon>Filobasidiaceae</taxon>
        <taxon>Filobasidium</taxon>
    </lineage>
</organism>
<protein>
    <recommendedName>
        <fullName evidence="2">PH domain-containing protein</fullName>
    </recommendedName>
</protein>
<accession>A0A8K0JM28</accession>
<feature type="compositionally biased region" description="Acidic residues" evidence="1">
    <location>
        <begin position="256"/>
        <end position="271"/>
    </location>
</feature>
<dbReference type="InterPro" id="IPR039486">
    <property type="entry name" value="Mug56/Spo71_PH"/>
</dbReference>
<feature type="region of interest" description="Disordered" evidence="1">
    <location>
        <begin position="256"/>
        <end position="448"/>
    </location>
</feature>
<comment type="caution">
    <text evidence="3">The sequence shown here is derived from an EMBL/GenBank/DDBJ whole genome shotgun (WGS) entry which is preliminary data.</text>
</comment>
<dbReference type="PANTHER" id="PTHR28076">
    <property type="entry name" value="SPORULATION-SPECIFIC PROTEIN 71"/>
    <property type="match status" value="1"/>
</dbReference>
<feature type="region of interest" description="Disordered" evidence="1">
    <location>
        <begin position="564"/>
        <end position="659"/>
    </location>
</feature>
<evidence type="ECO:0000256" key="1">
    <source>
        <dbReference type="SAM" id="MobiDB-lite"/>
    </source>
</evidence>
<feature type="compositionally biased region" description="Low complexity" evidence="1">
    <location>
        <begin position="506"/>
        <end position="515"/>
    </location>
</feature>
<dbReference type="Proteomes" id="UP000812966">
    <property type="component" value="Unassembled WGS sequence"/>
</dbReference>
<proteinExistence type="predicted"/>
<dbReference type="InterPro" id="IPR001849">
    <property type="entry name" value="PH_domain"/>
</dbReference>
<feature type="domain" description="PH" evidence="2">
    <location>
        <begin position="1197"/>
        <end position="1358"/>
    </location>
</feature>
<reference evidence="3" key="1">
    <citation type="submission" date="2020-04" db="EMBL/GenBank/DDBJ databases">
        <title>Analysis of mating type loci in Filobasidium floriforme.</title>
        <authorList>
            <person name="Nowrousian M."/>
        </authorList>
    </citation>
    <scope>NUCLEOTIDE SEQUENCE</scope>
    <source>
        <strain evidence="3">CBS 6242</strain>
    </source>
</reference>
<feature type="compositionally biased region" description="Low complexity" evidence="1">
    <location>
        <begin position="364"/>
        <end position="374"/>
    </location>
</feature>
<feature type="compositionally biased region" description="Basic and acidic residues" evidence="1">
    <location>
        <begin position="640"/>
        <end position="655"/>
    </location>
</feature>
<feature type="compositionally biased region" description="Basic and acidic residues" evidence="1">
    <location>
        <begin position="24"/>
        <end position="34"/>
    </location>
</feature>
<feature type="domain" description="PH" evidence="2">
    <location>
        <begin position="981"/>
        <end position="1143"/>
    </location>
</feature>
<dbReference type="InterPro" id="IPR057379">
    <property type="entry name" value="PH_SPO71"/>
</dbReference>
<sequence>MTPSSSAQPRPLPGPAVIGASSVHGDDPNRRQDNAEDDPDSSTATTAHPILHPHRLPHRRFIGPLPESVLNSTEVEEAKRWYESLRETLRRQEHDDQGRAHHRSHRHRNGDDAGDWTDQGPSRNPVRKAGQIGRAVGEHVKHPLHLHQRTTPNASDGHSLFAESYMTDETRQTDLTTDTNATNTNKNNNVLSKLGWKKKDSKPRRPNVWHGESFDIGSSFRPLRTVSCASITASNGSGSNVRCFKRYGGLIDVDDEYLTPSDEEDNGEEGAQEGLGKGTLYGSPKTMSLVGGEGDGRPGLSSRGTGTTGQSFQTARTHQPNSGAGTGMSTRTQSFQTARTHQPAPGPSTSASKSLVPPPFDSRTTSTSMQTTQTGDFHSAYSSIPAPSILDTDPPDFSTQTQRAGSSSTADHGSTRRLIPPATGVTYDTSRQSDHSANHIGVPPVQPELGDMQKEEEAMEVLKGRRSSAPGSGLGLRGSGGKLKSALKFRHRAVNEEAHDHGSTTAADGVDGVAGRAEDVEGLPGRPPAKKTKTVQFPVGRELDDRGSESISGLRTRWRGLRDRLRDDDDDDGDGGEEDDGDGKSDHSLEPADPKEVLARTGPEMVGTSAGVVEAHRGRPGPSETPTDVVDPAVNLSTSRDPRKGKEKAKGKDRAMGNCELGLDPTVETEMEAHPDAVVLRDRMLVRVGKSKERGLAGYDEAMSRRRPCSRLDRMEEYLVIYRKGRIELYQEWRLPLKERFVRTKRLCFTIPLHPKYTTFSLFSPVDLSFALCLDMVPFVEEFDGDHEGRRAANMRRRLKDSKQLEWLKGGERGSQVFIFNCRERIRAMDWMWEIWKDLDGVLPETLEVYVPNLQTTIKLARPIEDSVGSMATCRALSRSKVLKTAVDALRRLPTFDMLVESARRETNEMLRLELAWKREEYLEWISKQDEKRSEGSKREWSLLAGLSIISPAHSARLELRGARHSTSVLKLSDGSKLEEPPCVEGYLYRLGRKQGKASREQIYVYSFNGNLFSSSPRQAQTPLPPQHVDITGVAPDFKLLDTFMSNEFARGSRNILECTGFVDFRDIVAVRSKAHKPKKTKTMMGAMTRTTEVEDAPDVAQAPKGSKVFEMVLDRTGEKVRFEAHNPEAAKEWVERLRKLHDYWSHRQRVDARSRMDSVRSALRGPNKFLEDAMENENDPELGLQWNWCPIEGCSPVIHAGRLFVKHSRSSQFRAYYTVLTQGYLVTFKLEHGAFHMRRNRYSLLEAYVYSGVLAEAELNSVLREDAFHGEARIYQDGLETADVAEDCTFAVWIRKHETRGKISHKRTPQQLHERIHSDDNYIPPFLGKPASQLVLFRARSKLERDKWIRILQIEIQRQADAHPERTSKARGSGLVPE</sequence>
<feature type="compositionally biased region" description="Polar residues" evidence="1">
    <location>
        <begin position="397"/>
        <end position="412"/>
    </location>
</feature>
<evidence type="ECO:0000313" key="3">
    <source>
        <dbReference type="EMBL" id="KAG7558322.1"/>
    </source>
</evidence>
<gene>
    <name evidence="3" type="ORF">FFLO_02792</name>
</gene>
<keyword evidence="4" id="KW-1185">Reference proteome</keyword>
<feature type="region of interest" description="Disordered" evidence="1">
    <location>
        <begin position="495"/>
        <end position="551"/>
    </location>
</feature>
<name>A0A8K0JM28_9TREE</name>
<dbReference type="InterPro" id="IPR040345">
    <property type="entry name" value="Mug56/Spo71"/>
</dbReference>
<dbReference type="PANTHER" id="PTHR28076:SF1">
    <property type="entry name" value="PROSPORE MEMBRANE ADAPTER PROTEIN SPO71"/>
    <property type="match status" value="1"/>
</dbReference>
<feature type="compositionally biased region" description="Acidic residues" evidence="1">
    <location>
        <begin position="568"/>
        <end position="581"/>
    </location>
</feature>
<dbReference type="Pfam" id="PF23207">
    <property type="entry name" value="PH_SPO71"/>
    <property type="match status" value="1"/>
</dbReference>
<evidence type="ECO:0000313" key="4">
    <source>
        <dbReference type="Proteomes" id="UP000812966"/>
    </source>
</evidence>
<feature type="compositionally biased region" description="Basic and acidic residues" evidence="1">
    <location>
        <begin position="582"/>
        <end position="598"/>
    </location>
</feature>
<dbReference type="SUPFAM" id="SSF50729">
    <property type="entry name" value="PH domain-like"/>
    <property type="match status" value="1"/>
</dbReference>
<dbReference type="EMBL" id="JABELV010000046">
    <property type="protein sequence ID" value="KAG7558322.1"/>
    <property type="molecule type" value="Genomic_DNA"/>
</dbReference>
<dbReference type="PROSITE" id="PS50003">
    <property type="entry name" value="PH_DOMAIN"/>
    <property type="match status" value="2"/>
</dbReference>
<evidence type="ECO:0000259" key="2">
    <source>
        <dbReference type="PROSITE" id="PS50003"/>
    </source>
</evidence>